<reference evidence="2" key="1">
    <citation type="submission" date="2019-12" db="UniProtKB">
        <authorList>
            <consortium name="WormBaseParasite"/>
        </authorList>
    </citation>
    <scope>IDENTIFICATION</scope>
</reference>
<proteinExistence type="predicted"/>
<dbReference type="WBParaSite" id="TMUE_3000011701.1">
    <property type="protein sequence ID" value="TMUE_3000011701.1"/>
    <property type="gene ID" value="WBGene00301377"/>
</dbReference>
<dbReference type="Proteomes" id="UP000046395">
    <property type="component" value="Unassembled WGS sequence"/>
</dbReference>
<accession>A0A5S6QWB3</accession>
<name>A0A5S6QWB3_TRIMR</name>
<evidence type="ECO:0000313" key="1">
    <source>
        <dbReference type="Proteomes" id="UP000046395"/>
    </source>
</evidence>
<evidence type="ECO:0000313" key="2">
    <source>
        <dbReference type="WBParaSite" id="TMUE_3000011701.1"/>
    </source>
</evidence>
<protein>
    <submittedName>
        <fullName evidence="2">Uncharacterized protein</fullName>
    </submittedName>
</protein>
<sequence length="116" mass="13228">MLYVRKARLPRSGRRPVCNFFLRALDRCQERRSFFLANRARSVEVEAPTWSGHRGKGSAKVTPRLVLAPQSPGGALRRWISYGNHLHSIAVFWQPLEVPTEELGRTDRPLTTIASF</sequence>
<keyword evidence="1" id="KW-1185">Reference proteome</keyword>
<dbReference type="AlphaFoldDB" id="A0A5S6QWB3"/>
<organism evidence="1 2">
    <name type="scientific">Trichuris muris</name>
    <name type="common">Mouse whipworm</name>
    <dbReference type="NCBI Taxonomy" id="70415"/>
    <lineage>
        <taxon>Eukaryota</taxon>
        <taxon>Metazoa</taxon>
        <taxon>Ecdysozoa</taxon>
        <taxon>Nematoda</taxon>
        <taxon>Enoplea</taxon>
        <taxon>Dorylaimia</taxon>
        <taxon>Trichinellida</taxon>
        <taxon>Trichuridae</taxon>
        <taxon>Trichuris</taxon>
    </lineage>
</organism>